<evidence type="ECO:0000256" key="4">
    <source>
        <dbReference type="ARBA" id="ARBA00022777"/>
    </source>
</evidence>
<evidence type="ECO:0000313" key="9">
    <source>
        <dbReference type="EMBL" id="MEF2254995.1"/>
    </source>
</evidence>
<evidence type="ECO:0000256" key="6">
    <source>
        <dbReference type="PIRNR" id="PIRNR000535"/>
    </source>
</evidence>
<dbReference type="Gene3D" id="3.40.1190.20">
    <property type="match status" value="1"/>
</dbReference>
<dbReference type="RefSeq" id="WP_331791392.1">
    <property type="nucleotide sequence ID" value="NZ_BAAAUO010000012.1"/>
</dbReference>
<comment type="caution">
    <text evidence="9">The sequence shown here is derived from an EMBL/GenBank/DDBJ whole genome shotgun (WGS) entry which is preliminary data.</text>
</comment>
<organism evidence="9 10">
    <name type="scientific">Microbacterium schleiferi</name>
    <dbReference type="NCBI Taxonomy" id="69362"/>
    <lineage>
        <taxon>Bacteria</taxon>
        <taxon>Bacillati</taxon>
        <taxon>Actinomycetota</taxon>
        <taxon>Actinomycetes</taxon>
        <taxon>Micrococcales</taxon>
        <taxon>Microbacteriaceae</taxon>
        <taxon>Microbacterium</taxon>
    </lineage>
</organism>
<evidence type="ECO:0000256" key="1">
    <source>
        <dbReference type="ARBA" id="ARBA00010688"/>
    </source>
</evidence>
<sequence length="333" mass="35068">MNSATVFAPSPTLTVTIESHPSGDDVHLHAGGQGVWQARMLTLLGVDVTLCALLSGESGLVIRTLLEREGITIDAIERGDRGSAYIHDRRDGERRTIAEQRATTPGRHEMDELYSLTLSRGIDTGLVVLSGPPHDEIPVEIYHRLASDLRRGGARVVVDLAGERLDAALRGGVSILKLSDEELAADESGGSTADLTERMSELRSRGAETVILTRASQPALLLDAEGLAEIAVPRFEIADHRGAGDSLTAGVVAGIARGQTVREAVTLGAAAGALNVTRHGLGTGHRDAIEGLRDQVSVRVVESAATPADGRVTPDDLAAMTTPEQTGRGREAL</sequence>
<dbReference type="Pfam" id="PF00294">
    <property type="entry name" value="PfkB"/>
    <property type="match status" value="1"/>
</dbReference>
<keyword evidence="5" id="KW-0067">ATP-binding</keyword>
<name>A0ABU7V6V2_9MICO</name>
<proteinExistence type="inferred from homology"/>
<dbReference type="GO" id="GO:0016301">
    <property type="term" value="F:kinase activity"/>
    <property type="evidence" value="ECO:0007669"/>
    <property type="project" value="UniProtKB-KW"/>
</dbReference>
<dbReference type="EMBL" id="JAZHOV010000004">
    <property type="protein sequence ID" value="MEF2254995.1"/>
    <property type="molecule type" value="Genomic_DNA"/>
</dbReference>
<keyword evidence="2 6" id="KW-0808">Transferase</keyword>
<feature type="region of interest" description="Disordered" evidence="7">
    <location>
        <begin position="306"/>
        <end position="333"/>
    </location>
</feature>
<evidence type="ECO:0000256" key="5">
    <source>
        <dbReference type="ARBA" id="ARBA00022840"/>
    </source>
</evidence>
<dbReference type="InterPro" id="IPR017583">
    <property type="entry name" value="Tagatose/fructose_Pkinase"/>
</dbReference>
<protein>
    <submittedName>
        <fullName evidence="9">PfkB family carbohydrate kinase</fullName>
    </submittedName>
</protein>
<feature type="domain" description="Carbohydrate kinase PfkB" evidence="8">
    <location>
        <begin position="18"/>
        <end position="283"/>
    </location>
</feature>
<dbReference type="InterPro" id="IPR011611">
    <property type="entry name" value="PfkB_dom"/>
</dbReference>
<evidence type="ECO:0000313" key="10">
    <source>
        <dbReference type="Proteomes" id="UP001351900"/>
    </source>
</evidence>
<dbReference type="InterPro" id="IPR029056">
    <property type="entry name" value="Ribokinase-like"/>
</dbReference>
<keyword evidence="4 9" id="KW-0418">Kinase</keyword>
<gene>
    <name evidence="9" type="ORF">V2V91_07570</name>
</gene>
<keyword evidence="3" id="KW-0547">Nucleotide-binding</keyword>
<dbReference type="PANTHER" id="PTHR46566">
    <property type="entry name" value="1-PHOSPHOFRUCTOKINASE-RELATED"/>
    <property type="match status" value="1"/>
</dbReference>
<keyword evidence="10" id="KW-1185">Reference proteome</keyword>
<accession>A0ABU7V6V2</accession>
<evidence type="ECO:0000259" key="8">
    <source>
        <dbReference type="Pfam" id="PF00294"/>
    </source>
</evidence>
<reference evidence="9 10" key="1">
    <citation type="submission" date="2024-01" db="EMBL/GenBank/DDBJ databases">
        <title>the genome sequence of strain Microbacterium schleiferi NBRC 15075.</title>
        <authorList>
            <person name="Ding Y."/>
            <person name="Zhang G."/>
        </authorList>
    </citation>
    <scope>NUCLEOTIDE SEQUENCE [LARGE SCALE GENOMIC DNA]</scope>
    <source>
        <strain evidence="9 10">NBRC 15075</strain>
    </source>
</reference>
<dbReference type="PIRSF" id="PIRSF000535">
    <property type="entry name" value="1PFK/6PFK/LacC"/>
    <property type="match status" value="1"/>
</dbReference>
<evidence type="ECO:0000256" key="3">
    <source>
        <dbReference type="ARBA" id="ARBA00022741"/>
    </source>
</evidence>
<evidence type="ECO:0000256" key="2">
    <source>
        <dbReference type="ARBA" id="ARBA00022679"/>
    </source>
</evidence>
<dbReference type="PANTHER" id="PTHR46566:SF2">
    <property type="entry name" value="ATP-DEPENDENT 6-PHOSPHOFRUCTOKINASE ISOZYME 2"/>
    <property type="match status" value="1"/>
</dbReference>
<dbReference type="Proteomes" id="UP001351900">
    <property type="component" value="Unassembled WGS sequence"/>
</dbReference>
<comment type="similarity">
    <text evidence="1">Belongs to the carbohydrate kinase PfkB family.</text>
</comment>
<evidence type="ECO:0000256" key="7">
    <source>
        <dbReference type="SAM" id="MobiDB-lite"/>
    </source>
</evidence>
<dbReference type="SUPFAM" id="SSF53613">
    <property type="entry name" value="Ribokinase-like"/>
    <property type="match status" value="1"/>
</dbReference>